<dbReference type="AlphaFoldDB" id="A0A7V8NU88"/>
<evidence type="ECO:0000313" key="4">
    <source>
        <dbReference type="Proteomes" id="UP000567293"/>
    </source>
</evidence>
<accession>A0A7V8NU88</accession>
<feature type="region of interest" description="Disordered" evidence="1">
    <location>
        <begin position="146"/>
        <end position="174"/>
    </location>
</feature>
<organism evidence="3 4">
    <name type="scientific">Candidatus Acidiferrum panamense</name>
    <dbReference type="NCBI Taxonomy" id="2741543"/>
    <lineage>
        <taxon>Bacteria</taxon>
        <taxon>Pseudomonadati</taxon>
        <taxon>Acidobacteriota</taxon>
        <taxon>Terriglobia</taxon>
        <taxon>Candidatus Acidiferrales</taxon>
        <taxon>Candidatus Acidiferrum</taxon>
    </lineage>
</organism>
<comment type="caution">
    <text evidence="3">The sequence shown here is derived from an EMBL/GenBank/DDBJ whole genome shotgun (WGS) entry which is preliminary data.</text>
</comment>
<feature type="domain" description="ISXO2-like transposase" evidence="2">
    <location>
        <begin position="133"/>
        <end position="305"/>
    </location>
</feature>
<dbReference type="Pfam" id="PF12762">
    <property type="entry name" value="DDE_Tnp_IS1595"/>
    <property type="match status" value="1"/>
</dbReference>
<name>A0A7V8NU88_9BACT</name>
<keyword evidence="4" id="KW-1185">Reference proteome</keyword>
<proteinExistence type="predicted"/>
<feature type="compositionally biased region" description="Basic and acidic residues" evidence="1">
    <location>
        <begin position="152"/>
        <end position="163"/>
    </location>
</feature>
<gene>
    <name evidence="3" type="ORF">HRJ53_21750</name>
</gene>
<dbReference type="Pfam" id="PF12760">
    <property type="entry name" value="Zn_ribbon_IS1595"/>
    <property type="match status" value="1"/>
</dbReference>
<dbReference type="InterPro" id="IPR024445">
    <property type="entry name" value="Tnp_ISXO2-like"/>
</dbReference>
<protein>
    <submittedName>
        <fullName evidence="3">IS1595 family transposase</fullName>
    </submittedName>
</protein>
<dbReference type="SMART" id="SM01126">
    <property type="entry name" value="DDE_Tnp_IS1595"/>
    <property type="match status" value="1"/>
</dbReference>
<evidence type="ECO:0000259" key="2">
    <source>
        <dbReference type="SMART" id="SM01126"/>
    </source>
</evidence>
<dbReference type="InterPro" id="IPR024442">
    <property type="entry name" value="Transposase_Zn_ribbon"/>
</dbReference>
<evidence type="ECO:0000313" key="3">
    <source>
        <dbReference type="EMBL" id="MBA0087618.1"/>
    </source>
</evidence>
<dbReference type="NCBIfam" id="NF033547">
    <property type="entry name" value="transpos_IS1595"/>
    <property type="match status" value="1"/>
</dbReference>
<reference evidence="3" key="1">
    <citation type="submission" date="2020-06" db="EMBL/GenBank/DDBJ databases">
        <title>Legume-microbial interactions unlock mineral nutrients during tropical forest succession.</title>
        <authorList>
            <person name="Epihov D.Z."/>
        </authorList>
    </citation>
    <scope>NUCLEOTIDE SEQUENCE [LARGE SCALE GENOMIC DNA]</scope>
    <source>
        <strain evidence="3">Pan2503</strain>
    </source>
</reference>
<evidence type="ECO:0000256" key="1">
    <source>
        <dbReference type="SAM" id="MobiDB-lite"/>
    </source>
</evidence>
<dbReference type="Proteomes" id="UP000567293">
    <property type="component" value="Unassembled WGS sequence"/>
</dbReference>
<sequence>MKHLIPYLHDDQKAADYLRQLRWPNGVMCPRCGSGAVESRERGDNGLQRFNCVHCAVRLGQQCALCTDWTHSIFEESKLRPLDWLLVIGLWQLKLNATEIAAAADIQERTAQRCINRLDGGIYETYHLDPRRQLAHQVEADECYQSAGSKGLPRDVERRDRAPRSRGIQLRGRATAETGRPPILGLVQRRDKADPDAPAAQVSLEVLEHVRTATIKPIIAARVKGGAQFFTDEYNIYHFAEANYDHRTVNHGAGEYARRDPDGACVHCNTMEGLWSGLRNFLDRFKGISQRFLHLRVVRYEFLHNHGHLHWRQTFEAAVRCIFSTPGEYLRRMAHQYRRIPLTLCYR</sequence>
<dbReference type="EMBL" id="JACDQQ010002093">
    <property type="protein sequence ID" value="MBA0087618.1"/>
    <property type="molecule type" value="Genomic_DNA"/>
</dbReference>